<gene>
    <name evidence="7 9" type="ORF">LOAG_16367</name>
</gene>
<evidence type="ECO:0000256" key="4">
    <source>
        <dbReference type="ARBA" id="ARBA00033763"/>
    </source>
</evidence>
<dbReference type="WBParaSite" id="EN70_112">
    <property type="protein sequence ID" value="EN70_112"/>
    <property type="gene ID" value="EN70_112"/>
</dbReference>
<sequence>MVGELRRLFLPLDFSSVMIGKRLESGNVNSVVLDGEMALGNGTISELIEDKLREQSISKDEEVVIIEKCISPTKSTSITSNPLGDIHTETDELVAEGCVTNADVVDRKPSSRVEIRNMPPYFKYKQVKELLSKQLSKFIVRNIRHTGIAVFFSVPTAEEAAAAVQIFDGFKIKGRVLQARIAQSEQLKIKSLNNDQIKRTARERVTPLADKPYNEQLEIKMKDVKRIAMNFLKEMIGARVNGASKVDIESLIESILPSPRITEYRNKCEFTIGRNIDGHISVGFVGGRFAANQHFVVSVDTCDNISAHMKRIVGAFEKLVVESGELPFNEFERKGVWKMLSIREFGSDIMMIVTIFPMEDKEREKALIKVVEERFLQLDNLFDENSLFRITSLYWQRLANASDPVIYEHIAGAPYIYETILDARFRVSPSSFFQTNTAGAAILYKTIAEKCGLCKMDDATSQEAIDADMVTAISEEDLEESANEDNGEPKMKIRKLEKVGVVQQQQATLILDICCGTGTIGISLMKLARTFTRKFLVGIEIIPEAIEDAATNASDNNLPPDSYKFVSGKAENVFFRLEQLVPSWVDLKTANIIGVIDPPRAGIHEKVVIGCRTLAQLKKIVFVSCSPSLAMKNMVDLCRPTSRKFEGEPFKLTSITPVDMFPQTSHCEWVVQFDR</sequence>
<dbReference type="PANTHER" id="PTHR45904">
    <property type="entry name" value="TRNA (URACIL-5-)-METHYLTRANSFERASE"/>
    <property type="match status" value="1"/>
</dbReference>
<evidence type="ECO:0000256" key="5">
    <source>
        <dbReference type="ARBA" id="ARBA00047278"/>
    </source>
</evidence>
<evidence type="ECO:0000313" key="7">
    <source>
        <dbReference type="EMBL" id="EJD76791.1"/>
    </source>
</evidence>
<organism evidence="8 9">
    <name type="scientific">Loa loa</name>
    <name type="common">Eye worm</name>
    <name type="synonym">Filaria loa</name>
    <dbReference type="NCBI Taxonomy" id="7209"/>
    <lineage>
        <taxon>Eukaryota</taxon>
        <taxon>Metazoa</taxon>
        <taxon>Ecdysozoa</taxon>
        <taxon>Nematoda</taxon>
        <taxon>Chromadorea</taxon>
        <taxon>Rhabditida</taxon>
        <taxon>Spirurina</taxon>
        <taxon>Spiruromorpha</taxon>
        <taxon>Filarioidea</taxon>
        <taxon>Onchocercidae</taxon>
        <taxon>Loa</taxon>
    </lineage>
</organism>
<dbReference type="Gene3D" id="3.40.50.150">
    <property type="entry name" value="Vaccinia Virus protein VP39"/>
    <property type="match status" value="1"/>
</dbReference>
<comment type="catalytic activity">
    <reaction evidence="5">
        <text>uridine(54) in tRNA + S-adenosyl-L-methionine = 5-methyluridine(54) in tRNA + S-adenosyl-L-homocysteine + H(+)</text>
        <dbReference type="Rhea" id="RHEA:42712"/>
        <dbReference type="Rhea" id="RHEA-COMP:10167"/>
        <dbReference type="Rhea" id="RHEA-COMP:10193"/>
        <dbReference type="ChEBI" id="CHEBI:15378"/>
        <dbReference type="ChEBI" id="CHEBI:57856"/>
        <dbReference type="ChEBI" id="CHEBI:59789"/>
        <dbReference type="ChEBI" id="CHEBI:65315"/>
        <dbReference type="ChEBI" id="CHEBI:74447"/>
        <dbReference type="EC" id="2.1.1.35"/>
    </reaction>
    <physiologicalReaction direction="left-to-right" evidence="5">
        <dbReference type="Rhea" id="RHEA:42713"/>
    </physiologicalReaction>
</comment>
<evidence type="ECO:0000313" key="8">
    <source>
        <dbReference type="Proteomes" id="UP000095285"/>
    </source>
</evidence>
<keyword evidence="1 6" id="KW-0489">Methyltransferase</keyword>
<keyword evidence="3 6" id="KW-0949">S-adenosyl-L-methionine</keyword>
<accession>A0A1I7V916</accession>
<dbReference type="Gene3D" id="2.40.50.1070">
    <property type="match status" value="1"/>
</dbReference>
<comment type="similarity">
    <text evidence="6">Belongs to the class I-like SAM-binding methyltransferase superfamily. RNA M5U methyltransferase family.</text>
</comment>
<dbReference type="eggNOG" id="KOG2187">
    <property type="taxonomic scope" value="Eukaryota"/>
</dbReference>
<dbReference type="GO" id="GO:0030697">
    <property type="term" value="F:tRNA (uracil(54)-C5)-methyltransferase activity, S-adenosyl methionine-dependent"/>
    <property type="evidence" value="ECO:0007669"/>
    <property type="project" value="UniProtKB-EC"/>
</dbReference>
<reference evidence="9" key="2">
    <citation type="submission" date="2016-11" db="UniProtKB">
        <authorList>
            <consortium name="WormBaseParasite"/>
        </authorList>
    </citation>
    <scope>IDENTIFICATION</scope>
</reference>
<feature type="binding site" evidence="6">
    <location>
        <position position="540"/>
    </location>
    <ligand>
        <name>S-adenosyl-L-methionine</name>
        <dbReference type="ChEBI" id="CHEBI:59789"/>
    </ligand>
</feature>
<dbReference type="OMA" id="NRGWRTM"/>
<dbReference type="SUPFAM" id="SSF54928">
    <property type="entry name" value="RNA-binding domain, RBD"/>
    <property type="match status" value="1"/>
</dbReference>
<dbReference type="EC" id="2.1.1.35" evidence="4"/>
<reference evidence="7 8" key="1">
    <citation type="submission" date="2012-04" db="EMBL/GenBank/DDBJ databases">
        <title>The Genome Sequence of Loa loa.</title>
        <authorList>
            <consortium name="The Broad Institute Genome Sequencing Platform"/>
            <consortium name="Broad Institute Genome Sequencing Center for Infectious Disease"/>
            <person name="Nutman T.B."/>
            <person name="Fink D.L."/>
            <person name="Russ C."/>
            <person name="Young S."/>
            <person name="Zeng Q."/>
            <person name="Gargeya S."/>
            <person name="Alvarado L."/>
            <person name="Berlin A."/>
            <person name="Chapman S.B."/>
            <person name="Chen Z."/>
            <person name="Freedman E."/>
            <person name="Gellesch M."/>
            <person name="Goldberg J."/>
            <person name="Griggs A."/>
            <person name="Gujja S."/>
            <person name="Heilman E.R."/>
            <person name="Heiman D."/>
            <person name="Howarth C."/>
            <person name="Mehta T."/>
            <person name="Neiman D."/>
            <person name="Pearson M."/>
            <person name="Roberts A."/>
            <person name="Saif S."/>
            <person name="Shea T."/>
            <person name="Shenoy N."/>
            <person name="Sisk P."/>
            <person name="Stolte C."/>
            <person name="Sykes S."/>
            <person name="White J."/>
            <person name="Yandava C."/>
            <person name="Haas B."/>
            <person name="Henn M.R."/>
            <person name="Nusbaum C."/>
            <person name="Birren B."/>
        </authorList>
    </citation>
    <scope>NUCLEOTIDE SEQUENCE [LARGE SCALE GENOMIC DNA]</scope>
</reference>
<comment type="caution">
    <text evidence="6">Lacks conserved residue(s) required for the propagation of feature annotation.</text>
</comment>
<dbReference type="InterPro" id="IPR012677">
    <property type="entry name" value="Nucleotide-bd_a/b_plait_sf"/>
</dbReference>
<feature type="active site" description="Nucleophile" evidence="6">
    <location>
        <position position="625"/>
    </location>
</feature>
<evidence type="ECO:0000256" key="3">
    <source>
        <dbReference type="ARBA" id="ARBA00022691"/>
    </source>
</evidence>
<evidence type="ECO:0000256" key="2">
    <source>
        <dbReference type="ARBA" id="ARBA00022679"/>
    </source>
</evidence>
<dbReference type="InterPro" id="IPR010280">
    <property type="entry name" value="U5_MeTrfase_fam"/>
</dbReference>
<dbReference type="InterPro" id="IPR029063">
    <property type="entry name" value="SAM-dependent_MTases_sf"/>
</dbReference>
<dbReference type="CTD" id="9944941"/>
<dbReference type="Proteomes" id="UP000095285">
    <property type="component" value="Unassembled WGS sequence"/>
</dbReference>
<dbReference type="STRING" id="7209.A0A1I7V916"/>
<dbReference type="Pfam" id="PF05958">
    <property type="entry name" value="tRNA_U5-meth_tr"/>
    <property type="match status" value="1"/>
</dbReference>
<dbReference type="AlphaFoldDB" id="A0A1I7V916"/>
<dbReference type="PROSITE" id="PS51687">
    <property type="entry name" value="SAM_MT_RNA_M5U"/>
    <property type="match status" value="1"/>
</dbReference>
<dbReference type="RefSeq" id="XP_020307569.1">
    <property type="nucleotide sequence ID" value="XM_020449020.1"/>
</dbReference>
<dbReference type="GO" id="GO:0006396">
    <property type="term" value="P:RNA processing"/>
    <property type="evidence" value="ECO:0007669"/>
    <property type="project" value="InterPro"/>
</dbReference>
<dbReference type="FunCoup" id="A0A1I7V916">
    <property type="interactions" value="2166"/>
</dbReference>
<keyword evidence="8" id="KW-1185">Reference proteome</keyword>
<feature type="binding site" evidence="6">
    <location>
        <position position="434"/>
    </location>
    <ligand>
        <name>S-adenosyl-L-methionine</name>
        <dbReference type="ChEBI" id="CHEBI:59789"/>
    </ligand>
</feature>
<dbReference type="GO" id="GO:0003723">
    <property type="term" value="F:RNA binding"/>
    <property type="evidence" value="ECO:0007669"/>
    <property type="project" value="TreeGrafter"/>
</dbReference>
<dbReference type="InterPro" id="IPR045850">
    <property type="entry name" value="TRM2_met"/>
</dbReference>
<dbReference type="GeneID" id="9944941"/>
<dbReference type="PANTHER" id="PTHR45904:SF2">
    <property type="entry name" value="TRNA (URACIL-5-)-METHYLTRANSFERASE HOMOLOG A"/>
    <property type="match status" value="1"/>
</dbReference>
<dbReference type="InterPro" id="IPR035979">
    <property type="entry name" value="RBD_domain_sf"/>
</dbReference>
<dbReference type="SUPFAM" id="SSF53335">
    <property type="entry name" value="S-adenosyl-L-methionine-dependent methyltransferases"/>
    <property type="match status" value="1"/>
</dbReference>
<evidence type="ECO:0000313" key="9">
    <source>
        <dbReference type="WBParaSite" id="EN70_112"/>
    </source>
</evidence>
<dbReference type="Gene3D" id="3.30.70.330">
    <property type="match status" value="1"/>
</dbReference>
<dbReference type="KEGG" id="loa:LOAG_16367"/>
<name>A0A1I7V916_LOALO</name>
<accession>A0A1S0UMP9</accession>
<protein>
    <recommendedName>
        <fullName evidence="4">tRNA (uracil(54)-C(5))-methyltransferase</fullName>
        <ecNumber evidence="4">2.1.1.35</ecNumber>
    </recommendedName>
</protein>
<evidence type="ECO:0000256" key="6">
    <source>
        <dbReference type="PROSITE-ProRule" id="PRU01024"/>
    </source>
</evidence>
<dbReference type="OrthoDB" id="417550at2759"/>
<dbReference type="EMBL" id="JH712066">
    <property type="protein sequence ID" value="EJD76791.1"/>
    <property type="molecule type" value="Genomic_DNA"/>
</dbReference>
<evidence type="ECO:0000256" key="1">
    <source>
        <dbReference type="ARBA" id="ARBA00022603"/>
    </source>
</evidence>
<proteinExistence type="inferred from homology"/>
<dbReference type="GO" id="GO:0032259">
    <property type="term" value="P:methylation"/>
    <property type="evidence" value="ECO:0007669"/>
    <property type="project" value="UniProtKB-KW"/>
</dbReference>
<feature type="binding site" evidence="6">
    <location>
        <position position="597"/>
    </location>
    <ligand>
        <name>S-adenosyl-L-methionine</name>
        <dbReference type="ChEBI" id="CHEBI:59789"/>
    </ligand>
</feature>
<keyword evidence="2 6" id="KW-0808">Transferase</keyword>